<dbReference type="Gene3D" id="3.10.20.90">
    <property type="entry name" value="Phosphatidylinositol 3-kinase Catalytic Subunit, Chain A, domain 1"/>
    <property type="match status" value="1"/>
</dbReference>
<protein>
    <recommendedName>
        <fullName evidence="4">BolA-like protein</fullName>
    </recommendedName>
</protein>
<keyword evidence="3" id="KW-1185">Reference proteome</keyword>
<proteinExistence type="inferred from homology"/>
<dbReference type="OrthoDB" id="411584at2759"/>
<dbReference type="GO" id="GO:0044572">
    <property type="term" value="P:[4Fe-4S] cluster assembly"/>
    <property type="evidence" value="ECO:0007669"/>
    <property type="project" value="TreeGrafter"/>
</dbReference>
<organism evidence="2 3">
    <name type="scientific">Pachysolen tannophilus NRRL Y-2460</name>
    <dbReference type="NCBI Taxonomy" id="669874"/>
    <lineage>
        <taxon>Eukaryota</taxon>
        <taxon>Fungi</taxon>
        <taxon>Dikarya</taxon>
        <taxon>Ascomycota</taxon>
        <taxon>Saccharomycotina</taxon>
        <taxon>Pichiomycetes</taxon>
        <taxon>Pachysolenaceae</taxon>
        <taxon>Pachysolen</taxon>
    </lineage>
</organism>
<gene>
    <name evidence="2" type="ORF">PACTADRAFT_52143</name>
</gene>
<name>A0A1E4TMV0_PACTA</name>
<sequence>MSNKVEEEVGPIEVEIKSKIIEKLKPTHFAIVNDSWKHSGHHGLRGASNVTESHFRITVVSPEFEGKNQPTRHRLIYKILEQELGEKGVHALQLNTKTPIEWESLQKK</sequence>
<dbReference type="PANTHER" id="PTHR46230">
    <property type="match status" value="1"/>
</dbReference>
<dbReference type="EMBL" id="KV454021">
    <property type="protein sequence ID" value="ODV93095.1"/>
    <property type="molecule type" value="Genomic_DNA"/>
</dbReference>
<dbReference type="Proteomes" id="UP000094236">
    <property type="component" value="Unassembled WGS sequence"/>
</dbReference>
<evidence type="ECO:0008006" key="4">
    <source>
        <dbReference type="Google" id="ProtNLM"/>
    </source>
</evidence>
<dbReference type="GO" id="GO:0005759">
    <property type="term" value="C:mitochondrial matrix"/>
    <property type="evidence" value="ECO:0007669"/>
    <property type="project" value="TreeGrafter"/>
</dbReference>
<evidence type="ECO:0000313" key="3">
    <source>
        <dbReference type="Proteomes" id="UP000094236"/>
    </source>
</evidence>
<dbReference type="SUPFAM" id="SSF82657">
    <property type="entry name" value="BolA-like"/>
    <property type="match status" value="1"/>
</dbReference>
<dbReference type="STRING" id="669874.A0A1E4TMV0"/>
<dbReference type="PIRSF" id="PIRSF003113">
    <property type="entry name" value="BolA"/>
    <property type="match status" value="1"/>
</dbReference>
<dbReference type="AlphaFoldDB" id="A0A1E4TMV0"/>
<evidence type="ECO:0000256" key="1">
    <source>
        <dbReference type="RuleBase" id="RU003860"/>
    </source>
</evidence>
<dbReference type="InterPro" id="IPR036065">
    <property type="entry name" value="BolA-like_sf"/>
</dbReference>
<dbReference type="InterPro" id="IPR002634">
    <property type="entry name" value="BolA"/>
</dbReference>
<dbReference type="PANTHER" id="PTHR46230:SF7">
    <property type="entry name" value="BOLA-LIKE PROTEIN 1"/>
    <property type="match status" value="1"/>
</dbReference>
<comment type="similarity">
    <text evidence="1">Belongs to the BolA/IbaG family.</text>
</comment>
<evidence type="ECO:0000313" key="2">
    <source>
        <dbReference type="EMBL" id="ODV93095.1"/>
    </source>
</evidence>
<accession>A0A1E4TMV0</accession>
<reference evidence="3" key="1">
    <citation type="submission" date="2016-05" db="EMBL/GenBank/DDBJ databases">
        <title>Comparative genomics of biotechnologically important yeasts.</title>
        <authorList>
            <consortium name="DOE Joint Genome Institute"/>
            <person name="Riley R."/>
            <person name="Haridas S."/>
            <person name="Wolfe K.H."/>
            <person name="Lopes M.R."/>
            <person name="Hittinger C.T."/>
            <person name="Goker M."/>
            <person name="Salamov A."/>
            <person name="Wisecaver J."/>
            <person name="Long T.M."/>
            <person name="Aerts A.L."/>
            <person name="Barry K."/>
            <person name="Choi C."/>
            <person name="Clum A."/>
            <person name="Coughlan A.Y."/>
            <person name="Deshpande S."/>
            <person name="Douglass A.P."/>
            <person name="Hanson S.J."/>
            <person name="Klenk H.-P."/>
            <person name="Labutti K."/>
            <person name="Lapidus A."/>
            <person name="Lindquist E."/>
            <person name="Lipzen A."/>
            <person name="Meier-Kolthoff J.P."/>
            <person name="Ohm R.A."/>
            <person name="Otillar R.P."/>
            <person name="Pangilinan J."/>
            <person name="Peng Y."/>
            <person name="Rokas A."/>
            <person name="Rosa C.A."/>
            <person name="Scheuner C."/>
            <person name="Sibirny A.A."/>
            <person name="Slot J.C."/>
            <person name="Stielow J.B."/>
            <person name="Sun H."/>
            <person name="Kurtzman C.P."/>
            <person name="Blackwell M."/>
            <person name="Grigoriev I.V."/>
            <person name="Jeffries T.W."/>
        </authorList>
    </citation>
    <scope>NUCLEOTIDE SEQUENCE [LARGE SCALE GENOMIC DNA]</scope>
    <source>
        <strain evidence="3">NRRL Y-2460</strain>
    </source>
</reference>
<dbReference type="Pfam" id="PF01722">
    <property type="entry name" value="BolA"/>
    <property type="match status" value="1"/>
</dbReference>